<evidence type="ECO:0000313" key="4">
    <source>
        <dbReference type="EMBL" id="KAJ6226071.1"/>
    </source>
</evidence>
<accession>A0ABQ8X0Q9</accession>
<gene>
    <name evidence="4" type="ORF">M0813_01040</name>
</gene>
<evidence type="ECO:0000256" key="2">
    <source>
        <dbReference type="SAM" id="MobiDB-lite"/>
    </source>
</evidence>
<organism evidence="4 5">
    <name type="scientific">Anaeramoeba flamelloides</name>
    <dbReference type="NCBI Taxonomy" id="1746091"/>
    <lineage>
        <taxon>Eukaryota</taxon>
        <taxon>Metamonada</taxon>
        <taxon>Anaeramoebidae</taxon>
        <taxon>Anaeramoeba</taxon>
    </lineage>
</organism>
<feature type="region of interest" description="Disordered" evidence="2">
    <location>
        <begin position="1"/>
        <end position="47"/>
    </location>
</feature>
<feature type="compositionally biased region" description="Basic residues" evidence="2">
    <location>
        <begin position="364"/>
        <end position="373"/>
    </location>
</feature>
<sequence length="519" mass="61019">MSKTNNAPRKRTLTVIEKEEEMEIEIEPNEGIQKEKEEENQRKKDKDPFLQPFPLQVVVYYDEQILLKRVVPLTNQSLTFSNLRKGVLMEWKNKPRNVNEINKVVNSGFFEYLPENRIILCCDPYDIIIICSKKEIQKYRKESPPKFLLNFSENSSSFKKTNSQYYTNNEMIKTTPQQKIENHEILINTTPKLQKNICDLVENFYSSNKVSKNKNYIKNRQNEKIFSLYFSEKKFTQPRHVRTEEESNYQVLKNDARAVLNEFAIGKKIEFPKFTFSQDYNRSGQLYFVANTSFNLHNKLISGSGGGFSKKVASREAAFECLKKIIDLGELRLQDIKRKKLYFQNKSSILKKRYKFPIYNQNNKNHKHKHKQKNNTNNTNQNKNSNGGKSNGIIINDNNGVNGPSPILKLFNFNKKISNNTPFQLKEKDISLETPLLRYEKILWKNLKTPFQIIQEIAQKKNWGRLDLKYYDKNGFFVCKLGIKSTTQFSFSDKFRKKVDSKHDASLKLLNRLGIIFFH</sequence>
<evidence type="ECO:0000256" key="1">
    <source>
        <dbReference type="PROSITE-ProRule" id="PRU00266"/>
    </source>
</evidence>
<keyword evidence="1" id="KW-0694">RNA-binding</keyword>
<dbReference type="PROSITE" id="PS50137">
    <property type="entry name" value="DS_RBD"/>
    <property type="match status" value="1"/>
</dbReference>
<dbReference type="EMBL" id="JAOAOG010000346">
    <property type="protein sequence ID" value="KAJ6226071.1"/>
    <property type="molecule type" value="Genomic_DNA"/>
</dbReference>
<proteinExistence type="predicted"/>
<feature type="compositionally biased region" description="Basic and acidic residues" evidence="2">
    <location>
        <begin position="32"/>
        <end position="47"/>
    </location>
</feature>
<keyword evidence="5" id="KW-1185">Reference proteome</keyword>
<comment type="caution">
    <text evidence="4">The sequence shown here is derived from an EMBL/GenBank/DDBJ whole genome shotgun (WGS) entry which is preliminary data.</text>
</comment>
<protein>
    <recommendedName>
        <fullName evidence="3">DRBM domain-containing protein</fullName>
    </recommendedName>
</protein>
<name>A0ABQ8X0Q9_9EUKA</name>
<feature type="compositionally biased region" description="Low complexity" evidence="2">
    <location>
        <begin position="374"/>
        <end position="394"/>
    </location>
</feature>
<feature type="region of interest" description="Disordered" evidence="2">
    <location>
        <begin position="363"/>
        <end position="394"/>
    </location>
</feature>
<reference evidence="4" key="1">
    <citation type="submission" date="2022-08" db="EMBL/GenBank/DDBJ databases">
        <title>Novel sulfate-reducing endosymbionts in the free-living metamonad Anaeramoeba.</title>
        <authorList>
            <person name="Jerlstrom-Hultqvist J."/>
            <person name="Cepicka I."/>
            <person name="Gallot-Lavallee L."/>
            <person name="Salas-Leiva D."/>
            <person name="Curtis B.A."/>
            <person name="Zahonova K."/>
            <person name="Pipaliya S."/>
            <person name="Dacks J."/>
            <person name="Roger A.J."/>
        </authorList>
    </citation>
    <scope>NUCLEOTIDE SEQUENCE</scope>
    <source>
        <strain evidence="4">Schooner1</strain>
    </source>
</reference>
<dbReference type="Proteomes" id="UP001150062">
    <property type="component" value="Unassembled WGS sequence"/>
</dbReference>
<dbReference type="SUPFAM" id="SSF54768">
    <property type="entry name" value="dsRNA-binding domain-like"/>
    <property type="match status" value="2"/>
</dbReference>
<feature type="domain" description="DRBM" evidence="3">
    <location>
        <begin position="255"/>
        <end position="327"/>
    </location>
</feature>
<dbReference type="InterPro" id="IPR014720">
    <property type="entry name" value="dsRBD_dom"/>
</dbReference>
<dbReference type="Gene3D" id="3.30.160.20">
    <property type="match status" value="1"/>
</dbReference>
<evidence type="ECO:0000259" key="3">
    <source>
        <dbReference type="PROSITE" id="PS50137"/>
    </source>
</evidence>
<feature type="compositionally biased region" description="Acidic residues" evidence="2">
    <location>
        <begin position="18"/>
        <end position="28"/>
    </location>
</feature>
<evidence type="ECO:0000313" key="5">
    <source>
        <dbReference type="Proteomes" id="UP001150062"/>
    </source>
</evidence>